<evidence type="ECO:0000313" key="2">
    <source>
        <dbReference type="EMBL" id="SDC29904.1"/>
    </source>
</evidence>
<keyword evidence="3" id="KW-1185">Reference proteome</keyword>
<dbReference type="EMBL" id="FMYW01000004">
    <property type="protein sequence ID" value="SDC29904.1"/>
    <property type="molecule type" value="Genomic_DNA"/>
</dbReference>
<keyword evidence="1" id="KW-1133">Transmembrane helix</keyword>
<organism evidence="2 3">
    <name type="scientific">Succiniclasticum ruminis</name>
    <dbReference type="NCBI Taxonomy" id="40841"/>
    <lineage>
        <taxon>Bacteria</taxon>
        <taxon>Bacillati</taxon>
        <taxon>Bacillota</taxon>
        <taxon>Negativicutes</taxon>
        <taxon>Acidaminococcales</taxon>
        <taxon>Acidaminococcaceae</taxon>
        <taxon>Succiniclasticum</taxon>
    </lineage>
</organism>
<dbReference type="RefSeq" id="WP_093729914.1">
    <property type="nucleotide sequence ID" value="NZ_FMYW01000004.1"/>
</dbReference>
<evidence type="ECO:0000313" key="3">
    <source>
        <dbReference type="Proteomes" id="UP000198943"/>
    </source>
</evidence>
<evidence type="ECO:0000256" key="1">
    <source>
        <dbReference type="SAM" id="Phobius"/>
    </source>
</evidence>
<gene>
    <name evidence="2" type="ORF">SAMN04487864_104246</name>
</gene>
<reference evidence="3" key="1">
    <citation type="submission" date="2016-10" db="EMBL/GenBank/DDBJ databases">
        <authorList>
            <person name="Varghese N."/>
            <person name="Submissions S."/>
        </authorList>
    </citation>
    <scope>NUCLEOTIDE SEQUENCE [LARGE SCALE GENOMIC DNA]</scope>
    <source>
        <strain evidence="3">DSM 11005</strain>
    </source>
</reference>
<protein>
    <submittedName>
        <fullName evidence="2">Uncharacterized protein</fullName>
    </submittedName>
</protein>
<dbReference type="AlphaFoldDB" id="A0A1G6KG21"/>
<proteinExistence type="predicted"/>
<keyword evidence="1" id="KW-0812">Transmembrane</keyword>
<keyword evidence="1" id="KW-0472">Membrane</keyword>
<name>A0A1G6KG21_9FIRM</name>
<sequence>MGVAVMTVLALAILKALVGKIYADCKIGIWLTVITVVVLTGWLVSAIFDKISLIPILFFLR</sequence>
<feature type="transmembrane region" description="Helical" evidence="1">
    <location>
        <begin position="29"/>
        <end position="60"/>
    </location>
</feature>
<dbReference type="Proteomes" id="UP000198943">
    <property type="component" value="Unassembled WGS sequence"/>
</dbReference>
<accession>A0A1G6KG21</accession>